<sequence>MYAHGISNMTDKDRMEGGIIRSEAPAANNRFITGSLTAENIENHSEISLQSLGGGMSTDMFSGDMVGSLGKLGSANGWSAVVNALGGVNRDDKTLTRSAIGDNIKLEVKTGEIPTALLRDTEHSNAKVQQFDKADYEERLEMAQVIGDISQNQIDIYWTPKVREAEATKAQAEAVLQDKAATREQQRQAQVELNQAETVIQQYGKGGDYQLAARAVTGVLQGLATSNPNAAWVNGLSPYANNLIKQYTTDEQGKVNTAANLMAHAVLGALEAYATDNHAAAGAAGAVTSEVAAKLITEQLYHTDSNHLTDDQKQVVATLSQVTAGLAGVVIGDSTQSVVSATEIGKRAVENNYLFKEEVVELNRLRKEYSECVNNGGLNCQAIKDKEVEIVKLDEQRDRNLAQACYSGMTSSCAKELITLEQAFRSYDNPDIEIKDPATRSEYLDVSQKFGEKRREYMEDVAKEALQKITVDTLTDSAELIAITAKAVGGDDEAQQQVRAMGNAIVEFAKSPVESISTEVSAKLTEAEQLEAQGRIREADLVRMEVYLSGELGVISSVSGIAKAVPKIAKLGLDGVGKLTLKTGVLSNKEVKIEWGPIQKQGKAWESYLQTILPEGTIDLNSIKPNFKAFDHLLPDGTAVSAKTMDTVGGYKNPRRITSQLNRYVDDMVKFQQDGKRGGRVISSEQILSKEMYLAIPYGTSKEKIQAINKSVDYAKIQGVKLIVKEIK</sequence>
<feature type="domain" description="CdiA toxin EC869-like" evidence="7">
    <location>
        <begin position="601"/>
        <end position="725"/>
    </location>
</feature>
<evidence type="ECO:0000256" key="2">
    <source>
        <dbReference type="ARBA" id="ARBA00022656"/>
    </source>
</evidence>
<keyword evidence="3" id="KW-1266">Target cell cytoplasm</keyword>
<evidence type="ECO:0000256" key="5">
    <source>
        <dbReference type="SAM" id="Coils"/>
    </source>
</evidence>
<evidence type="ECO:0000313" key="10">
    <source>
        <dbReference type="Proteomes" id="UP000001114"/>
    </source>
</evidence>
<evidence type="ECO:0000256" key="4">
    <source>
        <dbReference type="ARBA" id="ARBA00023026"/>
    </source>
</evidence>
<dbReference type="Proteomes" id="UP000001114">
    <property type="component" value="Chromosome"/>
</dbReference>
<feature type="domain" description="VENN motif-containing" evidence="6">
    <location>
        <begin position="306"/>
        <end position="355"/>
    </location>
</feature>
<evidence type="ECO:0000259" key="6">
    <source>
        <dbReference type="Pfam" id="PF04829"/>
    </source>
</evidence>
<feature type="domain" description="DUF6862" evidence="8">
    <location>
        <begin position="357"/>
        <end position="429"/>
    </location>
</feature>
<dbReference type="Pfam" id="PF04829">
    <property type="entry name" value="PT-VENN"/>
    <property type="match status" value="1"/>
</dbReference>
<keyword evidence="10" id="KW-1185">Reference proteome</keyword>
<feature type="coiled-coil region" evidence="5">
    <location>
        <begin position="162"/>
        <end position="199"/>
    </location>
</feature>
<dbReference type="Pfam" id="PF21111">
    <property type="entry name" value="CDI_toxin_EC869_like"/>
    <property type="match status" value="1"/>
</dbReference>
<dbReference type="OrthoDB" id="5689711at2"/>
<dbReference type="GO" id="GO:0090729">
    <property type="term" value="F:toxin activity"/>
    <property type="evidence" value="ECO:0007669"/>
    <property type="project" value="UniProtKB-KW"/>
</dbReference>
<accession>A6VN29</accession>
<dbReference type="KEGG" id="asu:Asuc_1010"/>
<keyword evidence="4" id="KW-0843">Virulence</keyword>
<dbReference type="InterPro" id="IPR033799">
    <property type="entry name" value="CdiA_EC869-like"/>
</dbReference>
<reference evidence="10" key="1">
    <citation type="journal article" date="2010" name="BMC Genomics">
        <title>A genomic perspective on the potential of Actinobacillus succinogenes for industrial succinate production.</title>
        <authorList>
            <person name="McKinlay J.B."/>
            <person name="Laivenieks M."/>
            <person name="Schindler B.D."/>
            <person name="McKinlay A.A."/>
            <person name="Siddaramappa S."/>
            <person name="Challacombe J.F."/>
            <person name="Lowry S.R."/>
            <person name="Clum A."/>
            <person name="Lapidus A.L."/>
            <person name="Burkhart K.B."/>
            <person name="Harkins V."/>
            <person name="Vieille C."/>
        </authorList>
    </citation>
    <scope>NUCLEOTIDE SEQUENCE [LARGE SCALE GENOMIC DNA]</scope>
    <source>
        <strain evidence="10">ATCC 55618 / DSM 22257 / CCUG 43843 / 130Z</strain>
    </source>
</reference>
<dbReference type="AlphaFoldDB" id="A6VN29"/>
<dbReference type="InterPro" id="IPR006914">
    <property type="entry name" value="VENN_dom"/>
</dbReference>
<dbReference type="EMBL" id="CP000746">
    <property type="protein sequence ID" value="ABR74376.1"/>
    <property type="molecule type" value="Genomic_DNA"/>
</dbReference>
<proteinExistence type="predicted"/>
<dbReference type="Gene3D" id="3.40.1350.110">
    <property type="match status" value="1"/>
</dbReference>
<dbReference type="CDD" id="cd13444">
    <property type="entry name" value="CDI_toxin_EC869_like"/>
    <property type="match status" value="1"/>
</dbReference>
<evidence type="ECO:0000256" key="1">
    <source>
        <dbReference type="ARBA" id="ARBA00004219"/>
    </source>
</evidence>
<name>A6VN29_ACTSZ</name>
<dbReference type="InterPro" id="IPR049271">
    <property type="entry name" value="DUF6862"/>
</dbReference>
<gene>
    <name evidence="9" type="ordered locus">Asuc_1010</name>
</gene>
<comment type="subcellular location">
    <subcellularLocation>
        <location evidence="1">Target cell</location>
        <location evidence="1">Target cell cytoplasm</location>
    </subcellularLocation>
</comment>
<keyword evidence="2" id="KW-0800">Toxin</keyword>
<evidence type="ECO:0000313" key="9">
    <source>
        <dbReference type="EMBL" id="ABR74376.1"/>
    </source>
</evidence>
<dbReference type="STRING" id="339671.Asuc_1010"/>
<evidence type="ECO:0000259" key="7">
    <source>
        <dbReference type="Pfam" id="PF21111"/>
    </source>
</evidence>
<protein>
    <submittedName>
        <fullName evidence="9">Uncharacterized protein</fullName>
    </submittedName>
</protein>
<dbReference type="Pfam" id="PF21726">
    <property type="entry name" value="DUF6862"/>
    <property type="match status" value="1"/>
</dbReference>
<dbReference type="HOGENOM" id="CLU_003850_3_0_6"/>
<dbReference type="GO" id="GO:0004530">
    <property type="term" value="F:deoxyribonuclease I activity"/>
    <property type="evidence" value="ECO:0007669"/>
    <property type="project" value="InterPro"/>
</dbReference>
<organism evidence="9 10">
    <name type="scientific">Actinobacillus succinogenes (strain ATCC 55618 / DSM 22257 / CCUG 43843 / 130Z)</name>
    <dbReference type="NCBI Taxonomy" id="339671"/>
    <lineage>
        <taxon>Bacteria</taxon>
        <taxon>Pseudomonadati</taxon>
        <taxon>Pseudomonadota</taxon>
        <taxon>Gammaproteobacteria</taxon>
        <taxon>Pasteurellales</taxon>
        <taxon>Pasteurellaceae</taxon>
        <taxon>Actinobacillus</taxon>
    </lineage>
</organism>
<evidence type="ECO:0000259" key="8">
    <source>
        <dbReference type="Pfam" id="PF21726"/>
    </source>
</evidence>
<dbReference type="eggNOG" id="COG3210">
    <property type="taxonomic scope" value="Bacteria"/>
</dbReference>
<evidence type="ECO:0000256" key="3">
    <source>
        <dbReference type="ARBA" id="ARBA00022913"/>
    </source>
</evidence>
<keyword evidence="5" id="KW-0175">Coiled coil</keyword>